<evidence type="ECO:0000256" key="6">
    <source>
        <dbReference type="PROSITE-ProRule" id="PRU00433"/>
    </source>
</evidence>
<dbReference type="InterPro" id="IPR036909">
    <property type="entry name" value="Cyt_c-like_dom_sf"/>
</dbReference>
<evidence type="ECO:0000256" key="4">
    <source>
        <dbReference type="ARBA" id="ARBA00022982"/>
    </source>
</evidence>
<evidence type="ECO:0000256" key="3">
    <source>
        <dbReference type="ARBA" id="ARBA00022723"/>
    </source>
</evidence>
<dbReference type="PROSITE" id="PS51007">
    <property type="entry name" value="CYTC"/>
    <property type="match status" value="1"/>
</dbReference>
<protein>
    <recommendedName>
        <fullName evidence="7">Cytochrome c domain-containing protein</fullName>
    </recommendedName>
</protein>
<name>A0ABY5Y3Z1_9FLAO</name>
<evidence type="ECO:0000256" key="1">
    <source>
        <dbReference type="ARBA" id="ARBA00022448"/>
    </source>
</evidence>
<evidence type="ECO:0000256" key="2">
    <source>
        <dbReference type="ARBA" id="ARBA00022617"/>
    </source>
</evidence>
<dbReference type="Gene3D" id="1.10.760.10">
    <property type="entry name" value="Cytochrome c-like domain"/>
    <property type="match status" value="1"/>
</dbReference>
<keyword evidence="4" id="KW-0249">Electron transport</keyword>
<dbReference type="InterPro" id="IPR002324">
    <property type="entry name" value="Cyt_c_ID"/>
</dbReference>
<dbReference type="InterPro" id="IPR009056">
    <property type="entry name" value="Cyt_c-like_dom"/>
</dbReference>
<accession>A0ABY5Y3Z1</accession>
<feature type="domain" description="Cytochrome c" evidence="7">
    <location>
        <begin position="38"/>
        <end position="123"/>
    </location>
</feature>
<evidence type="ECO:0000256" key="5">
    <source>
        <dbReference type="ARBA" id="ARBA00023004"/>
    </source>
</evidence>
<keyword evidence="1" id="KW-0813">Transport</keyword>
<sequence>MLRIRDGGSVDESNIFVSVDYLEGMDKVAMNLGHQQVSAAVTGKALTQSMDCKTCHKEAEASIGSNYMDVSKKYKERRDALSYLQTRIKTGGSGVWGEVTMPAHPKITSDESRQIGLYILSLAGDQEEERSLPTKGTITAESSAPGNMLVITASYTDEGAEGTIPLTGSKSVAIPSSTIQLTEDLKTNNMQAMAFGGMDLMLLNAESGWLELANTSLKGVNALTLTAAWQSAPNLSFDFQIHENTPDGPVVGEATMPAQTGGQGTRFLSLFTGVAGDGPYYVTYKAEEGKELSAIALTGAMFR</sequence>
<dbReference type="Proteomes" id="UP001059209">
    <property type="component" value="Chromosome"/>
</dbReference>
<evidence type="ECO:0000259" key="7">
    <source>
        <dbReference type="PROSITE" id="PS51007"/>
    </source>
</evidence>
<evidence type="ECO:0000313" key="8">
    <source>
        <dbReference type="EMBL" id="UWX53712.1"/>
    </source>
</evidence>
<evidence type="ECO:0000313" key="9">
    <source>
        <dbReference type="Proteomes" id="UP001059209"/>
    </source>
</evidence>
<dbReference type="SUPFAM" id="SSF46626">
    <property type="entry name" value="Cytochrome c"/>
    <property type="match status" value="1"/>
</dbReference>
<keyword evidence="5 6" id="KW-0408">Iron</keyword>
<dbReference type="PRINTS" id="PR00606">
    <property type="entry name" value="CYTCHROMECID"/>
</dbReference>
<keyword evidence="2 6" id="KW-0349">Heme</keyword>
<proteinExistence type="predicted"/>
<dbReference type="RefSeq" id="WP_260571212.1">
    <property type="nucleotide sequence ID" value="NZ_CP104205.1"/>
</dbReference>
<dbReference type="EMBL" id="CP104205">
    <property type="protein sequence ID" value="UWX53712.1"/>
    <property type="molecule type" value="Genomic_DNA"/>
</dbReference>
<keyword evidence="9" id="KW-1185">Reference proteome</keyword>
<organism evidence="8 9">
    <name type="scientific">Maribacter litopenaei</name>
    <dbReference type="NCBI Taxonomy" id="2976127"/>
    <lineage>
        <taxon>Bacteria</taxon>
        <taxon>Pseudomonadati</taxon>
        <taxon>Bacteroidota</taxon>
        <taxon>Flavobacteriia</taxon>
        <taxon>Flavobacteriales</taxon>
        <taxon>Flavobacteriaceae</taxon>
        <taxon>Maribacter</taxon>
    </lineage>
</organism>
<gene>
    <name evidence="8" type="ORF">NYZ99_11180</name>
</gene>
<reference evidence="8" key="1">
    <citation type="submission" date="2022-09" db="EMBL/GenBank/DDBJ databases">
        <title>Maribacter litopenaei sp. nov., isolated from the intestinal tract of the Pacific White Shrimp, Litopenaeus vannamei.</title>
        <authorList>
            <person name="Kim S.Y."/>
            <person name="Hwang C.Y."/>
        </authorList>
    </citation>
    <scope>NUCLEOTIDE SEQUENCE</scope>
    <source>
        <strain evidence="8">HL-LV01</strain>
    </source>
</reference>
<keyword evidence="3 6" id="KW-0479">Metal-binding</keyword>